<keyword evidence="2" id="KW-1185">Reference proteome</keyword>
<evidence type="ECO:0000313" key="1">
    <source>
        <dbReference type="EMBL" id="MCC2177481.1"/>
    </source>
</evidence>
<dbReference type="Gene3D" id="3.40.630.10">
    <property type="entry name" value="Zn peptidases"/>
    <property type="match status" value="1"/>
</dbReference>
<dbReference type="EMBL" id="JAJEPX010000035">
    <property type="protein sequence ID" value="MCC2177481.1"/>
    <property type="molecule type" value="Genomic_DNA"/>
</dbReference>
<name>A0AAW4W2K7_9FIRM</name>
<sequence>MLVVIRGAGDIATGIALRLYRAGIRLVLTDLPQPTSIRRTVCFSEAIRLGETVVEGVHARRADTAAEAAALAEQGIIAVLADPEAGCVQELHPDALVDAILAKKNLGTHITDAPIVIAVGPGFTAGVDCHAAVETMRGHTLGRVLYTGSPLPNTGVPGVIGGHAAERVLRAPADGLFEPCREIGDLVETGDTIAYVAGKPMKTTITGCLRGLLQAGVPVHEGMKSGDVDPRGKRENCDTASDKALAVGGGVLEALLHFSNVLH</sequence>
<comment type="caution">
    <text evidence="1">The sequence shown here is derived from an EMBL/GenBank/DDBJ whole genome shotgun (WGS) entry which is preliminary data.</text>
</comment>
<dbReference type="AlphaFoldDB" id="A0AAW4W2K7"/>
<protein>
    <submittedName>
        <fullName evidence="1">EF2563 family selenium-dependent molybdenum hydroxylase system protein</fullName>
    </submittedName>
</protein>
<accession>A0AAW4W2K7</accession>
<dbReference type="GeneID" id="98660346"/>
<evidence type="ECO:0000313" key="2">
    <source>
        <dbReference type="Proteomes" id="UP001298753"/>
    </source>
</evidence>
<dbReference type="NCBIfam" id="TIGR03309">
    <property type="entry name" value="matur_yqeB"/>
    <property type="match status" value="1"/>
</dbReference>
<proteinExistence type="predicted"/>
<gene>
    <name evidence="1" type="ORF">LKD22_10150</name>
</gene>
<dbReference type="RefSeq" id="WP_227601016.1">
    <property type="nucleotide sequence ID" value="NZ_JAJEPX010000035.1"/>
</dbReference>
<reference evidence="1 2" key="1">
    <citation type="submission" date="2021-10" db="EMBL/GenBank/DDBJ databases">
        <title>Anaerobic single-cell dispensing facilitates the cultivation of human gut bacteria.</title>
        <authorList>
            <person name="Afrizal A."/>
        </authorList>
    </citation>
    <scope>NUCLEOTIDE SEQUENCE [LARGE SCALE GENOMIC DNA]</scope>
    <source>
        <strain evidence="1 2">CLA-AA-H270</strain>
    </source>
</reference>
<organism evidence="1 2">
    <name type="scientific">Agathobaculum butyriciproducens</name>
    <dbReference type="NCBI Taxonomy" id="1628085"/>
    <lineage>
        <taxon>Bacteria</taxon>
        <taxon>Bacillati</taxon>
        <taxon>Bacillota</taxon>
        <taxon>Clostridia</taxon>
        <taxon>Eubacteriales</taxon>
        <taxon>Butyricicoccaceae</taxon>
        <taxon>Agathobaculum</taxon>
    </lineage>
</organism>
<dbReference type="Proteomes" id="UP001298753">
    <property type="component" value="Unassembled WGS sequence"/>
</dbReference>
<dbReference type="InterPro" id="IPR017695">
    <property type="entry name" value="Se-dep_Mo_hydrolase_YqeB"/>
</dbReference>